<dbReference type="EMBL" id="AP029263">
    <property type="protein sequence ID" value="BFF90832.1"/>
    <property type="molecule type" value="Genomic_DNA"/>
</dbReference>
<gene>
    <name evidence="6" type="ORF">DMAD_09283</name>
</gene>
<protein>
    <submittedName>
        <fullName evidence="6">Metallothionein-1</fullName>
    </submittedName>
</protein>
<evidence type="ECO:0000313" key="7">
    <source>
        <dbReference type="Proteomes" id="UP001500889"/>
    </source>
</evidence>
<dbReference type="GO" id="GO:0046872">
    <property type="term" value="F:metal ion binding"/>
    <property type="evidence" value="ECO:0007669"/>
    <property type="project" value="UniProtKB-KW"/>
</dbReference>
<accession>A0AAU9F883</accession>
<proteinExistence type="inferred from homology"/>
<evidence type="ECO:0000256" key="5">
    <source>
        <dbReference type="ARBA" id="ARBA00023008"/>
    </source>
</evidence>
<evidence type="ECO:0000256" key="2">
    <source>
        <dbReference type="ARBA" id="ARBA00022539"/>
    </source>
</evidence>
<organism evidence="6 7">
    <name type="scientific">Drosophila madeirensis</name>
    <name type="common">Fruit fly</name>
    <dbReference type="NCBI Taxonomy" id="30013"/>
    <lineage>
        <taxon>Eukaryota</taxon>
        <taxon>Metazoa</taxon>
        <taxon>Ecdysozoa</taxon>
        <taxon>Arthropoda</taxon>
        <taxon>Hexapoda</taxon>
        <taxon>Insecta</taxon>
        <taxon>Pterygota</taxon>
        <taxon>Neoptera</taxon>
        <taxon>Endopterygota</taxon>
        <taxon>Diptera</taxon>
        <taxon>Brachycera</taxon>
        <taxon>Muscomorpha</taxon>
        <taxon>Ephydroidea</taxon>
        <taxon>Drosophilidae</taxon>
        <taxon>Drosophila</taxon>
        <taxon>Sophophora</taxon>
    </lineage>
</organism>
<keyword evidence="4" id="KW-0862">Zinc</keyword>
<dbReference type="InterPro" id="IPR000966">
    <property type="entry name" value="Metalthion_5"/>
</dbReference>
<keyword evidence="2" id="KW-0104">Cadmium</keyword>
<dbReference type="Proteomes" id="UP001500889">
    <property type="component" value="Chromosome O"/>
</dbReference>
<dbReference type="AlphaFoldDB" id="A0AAU9F883"/>
<keyword evidence="3" id="KW-0479">Metal-binding</keyword>
<dbReference type="Pfam" id="PF02067">
    <property type="entry name" value="Metallothio_5"/>
    <property type="match status" value="1"/>
</dbReference>
<sequence>MCISHQQRQSEVNSPIQLNLLQVNQPNNKTKLKMPCPCGSGCKCASQTPKTACNCGTDCKCGGDNKAKCGCSSK</sequence>
<keyword evidence="5" id="KW-0186">Copper</keyword>
<keyword evidence="7" id="KW-1185">Reference proteome</keyword>
<evidence type="ECO:0000256" key="4">
    <source>
        <dbReference type="ARBA" id="ARBA00022833"/>
    </source>
</evidence>
<reference evidence="6 7" key="1">
    <citation type="submission" date="2024-02" db="EMBL/GenBank/DDBJ databases">
        <title>A chromosome-level genome assembly of Drosophila madeirensis, a fruit fly species endemic to Madeira island.</title>
        <authorList>
            <person name="Tomihara K."/>
            <person name="Llopart A."/>
            <person name="Yamamoto D."/>
        </authorList>
    </citation>
    <scope>NUCLEOTIDE SEQUENCE [LARGE SCALE GENOMIC DNA]</scope>
    <source>
        <strain evidence="6 7">RF1</strain>
    </source>
</reference>
<evidence type="ECO:0000313" key="6">
    <source>
        <dbReference type="EMBL" id="BFF90832.1"/>
    </source>
</evidence>
<evidence type="ECO:0000256" key="3">
    <source>
        <dbReference type="ARBA" id="ARBA00022723"/>
    </source>
</evidence>
<dbReference type="PRINTS" id="PR00872">
    <property type="entry name" value="MTDIPTERA"/>
</dbReference>
<comment type="similarity">
    <text evidence="1">Belongs to the metallothionein superfamily. Type 5 family.</text>
</comment>
<evidence type="ECO:0000256" key="1">
    <source>
        <dbReference type="ARBA" id="ARBA00009641"/>
    </source>
</evidence>
<name>A0AAU9F883_DROMD</name>